<dbReference type="AlphaFoldDB" id="A0A2P2LWW3"/>
<protein>
    <submittedName>
        <fullName evidence="2">Sorbitol dehydrogenase</fullName>
    </submittedName>
</protein>
<keyword evidence="1" id="KW-0812">Transmembrane</keyword>
<feature type="transmembrane region" description="Helical" evidence="1">
    <location>
        <begin position="58"/>
        <end position="75"/>
    </location>
</feature>
<sequence length="94" mass="10357">MPNDHGLFHHKTCTFQGLEIVNITSTDTNSFHSDPNIMGSEKGKLERLNLEGVDTNKPGGHVFFFFFCTFALLVGHPSFTHTAKPPQTVNLIAG</sequence>
<proteinExistence type="predicted"/>
<evidence type="ECO:0000256" key="1">
    <source>
        <dbReference type="SAM" id="Phobius"/>
    </source>
</evidence>
<organism evidence="2">
    <name type="scientific">Rhizophora mucronata</name>
    <name type="common">Asiatic mangrove</name>
    <dbReference type="NCBI Taxonomy" id="61149"/>
    <lineage>
        <taxon>Eukaryota</taxon>
        <taxon>Viridiplantae</taxon>
        <taxon>Streptophyta</taxon>
        <taxon>Embryophyta</taxon>
        <taxon>Tracheophyta</taxon>
        <taxon>Spermatophyta</taxon>
        <taxon>Magnoliopsida</taxon>
        <taxon>eudicotyledons</taxon>
        <taxon>Gunneridae</taxon>
        <taxon>Pentapetalae</taxon>
        <taxon>rosids</taxon>
        <taxon>fabids</taxon>
        <taxon>Malpighiales</taxon>
        <taxon>Rhizophoraceae</taxon>
        <taxon>Rhizophora</taxon>
    </lineage>
</organism>
<dbReference type="EMBL" id="GGEC01041976">
    <property type="protein sequence ID" value="MBX22460.1"/>
    <property type="molecule type" value="Transcribed_RNA"/>
</dbReference>
<name>A0A2P2LWW3_RHIMU</name>
<keyword evidence="1" id="KW-1133">Transmembrane helix</keyword>
<accession>A0A2P2LWW3</accession>
<reference evidence="2" key="1">
    <citation type="submission" date="2018-02" db="EMBL/GenBank/DDBJ databases">
        <title>Rhizophora mucronata_Transcriptome.</title>
        <authorList>
            <person name="Meera S.P."/>
            <person name="Sreeshan A."/>
            <person name="Augustine A."/>
        </authorList>
    </citation>
    <scope>NUCLEOTIDE SEQUENCE</scope>
    <source>
        <tissue evidence="2">Leaf</tissue>
    </source>
</reference>
<evidence type="ECO:0000313" key="2">
    <source>
        <dbReference type="EMBL" id="MBX22460.1"/>
    </source>
</evidence>
<keyword evidence="1" id="KW-0472">Membrane</keyword>